<accession>A0A1Y5F1Q3</accession>
<reference evidence="2" key="1">
    <citation type="journal article" date="2017" name="Proc. Natl. Acad. Sci. U.S.A.">
        <title>Simulation of Deepwater Horizon oil plume reveals substrate specialization within a complex community of hydrocarbon-degraders.</title>
        <authorList>
            <person name="Hu P."/>
            <person name="Dubinsky E.A."/>
            <person name="Probst A.J."/>
            <person name="Wang J."/>
            <person name="Sieber C.M.K."/>
            <person name="Tom L.M."/>
            <person name="Gardinali P."/>
            <person name="Banfield J.F."/>
            <person name="Atlas R.M."/>
            <person name="Andersen G.L."/>
        </authorList>
    </citation>
    <scope>NUCLEOTIDE SEQUENCE [LARGE SCALE GENOMIC DNA]</scope>
</reference>
<dbReference type="Gene3D" id="2.60.40.3500">
    <property type="match status" value="1"/>
</dbReference>
<gene>
    <name evidence="1" type="ORF">A9Q84_21485</name>
</gene>
<evidence type="ECO:0008006" key="3">
    <source>
        <dbReference type="Google" id="ProtNLM"/>
    </source>
</evidence>
<comment type="caution">
    <text evidence="1">The sequence shown here is derived from an EMBL/GenBank/DDBJ whole genome shotgun (WGS) entry which is preliminary data.</text>
</comment>
<evidence type="ECO:0000313" key="2">
    <source>
        <dbReference type="Proteomes" id="UP000196531"/>
    </source>
</evidence>
<name>A0A1Y5F1Q3_9BACT</name>
<dbReference type="Proteomes" id="UP000196531">
    <property type="component" value="Unassembled WGS sequence"/>
</dbReference>
<proteinExistence type="predicted"/>
<dbReference type="AlphaFoldDB" id="A0A1Y5F1Q3"/>
<organism evidence="1 2">
    <name type="scientific">Halobacteriovorax marinus</name>
    <dbReference type="NCBI Taxonomy" id="97084"/>
    <lineage>
        <taxon>Bacteria</taxon>
        <taxon>Pseudomonadati</taxon>
        <taxon>Bdellovibrionota</taxon>
        <taxon>Bacteriovoracia</taxon>
        <taxon>Bacteriovoracales</taxon>
        <taxon>Halobacteriovoraceae</taxon>
        <taxon>Halobacteriovorax</taxon>
    </lineage>
</organism>
<evidence type="ECO:0000313" key="1">
    <source>
        <dbReference type="EMBL" id="OUR93079.1"/>
    </source>
</evidence>
<sequence>MRKWIFSVFILVLSFTSYSQDLMGERIRRISSSKKSVYFDGGIFHNGGPKRKSKLKAVRHSFAPKRGYERIVFDFTTSKIPRVYGNISSGERKLYVDFFDTELTSSINSFGKSKFVNEIKFFPISKDSLSIELSFTKSASIDIFYLSAPGRLVIDVK</sequence>
<dbReference type="EMBL" id="MAAO01000016">
    <property type="protein sequence ID" value="OUR93079.1"/>
    <property type="molecule type" value="Genomic_DNA"/>
</dbReference>
<protein>
    <recommendedName>
        <fullName evidence="3">AMIN domain-containing protein</fullName>
    </recommendedName>
</protein>